<evidence type="ECO:0000256" key="1">
    <source>
        <dbReference type="SAM" id="MobiDB-lite"/>
    </source>
</evidence>
<dbReference type="PANTHER" id="PTHR34473:SF2">
    <property type="entry name" value="UPF0699 TRANSMEMBRANE PROTEIN YDBT"/>
    <property type="match status" value="1"/>
</dbReference>
<name>A0AAV4KKJ3_9ACTN</name>
<evidence type="ECO:0000313" key="5">
    <source>
        <dbReference type="Proteomes" id="UP000642014"/>
    </source>
</evidence>
<reference evidence="4 5" key="1">
    <citation type="journal article" date="2014" name="Int. J. Syst. Evol. Microbiol.">
        <title>Complete genome sequence of Corynebacterium casei LMG S-19264T (=DSM 44701T), isolated from a smear-ripened cheese.</title>
        <authorList>
            <consortium name="US DOE Joint Genome Institute (JGI-PGF)"/>
            <person name="Walter F."/>
            <person name="Albersmeier A."/>
            <person name="Kalinowski J."/>
            <person name="Ruckert C."/>
        </authorList>
    </citation>
    <scope>NUCLEOTIDE SEQUENCE [LARGE SCALE GENOMIC DNA]</scope>
    <source>
        <strain evidence="4 5">JCM 4205</strain>
    </source>
</reference>
<feature type="domain" description="YdbS-like PH" evidence="3">
    <location>
        <begin position="474"/>
        <end position="538"/>
    </location>
</feature>
<feature type="transmembrane region" description="Helical" evidence="2">
    <location>
        <begin position="82"/>
        <end position="104"/>
    </location>
</feature>
<gene>
    <name evidence="4" type="ORF">GCM10010497_32060</name>
</gene>
<feature type="transmembrane region" description="Helical" evidence="2">
    <location>
        <begin position="110"/>
        <end position="131"/>
    </location>
</feature>
<organism evidence="4 5">
    <name type="scientific">Streptomyces cinereoruber</name>
    <dbReference type="NCBI Taxonomy" id="67260"/>
    <lineage>
        <taxon>Bacteria</taxon>
        <taxon>Bacillati</taxon>
        <taxon>Actinomycetota</taxon>
        <taxon>Actinomycetes</taxon>
        <taxon>Kitasatosporales</taxon>
        <taxon>Streptomycetaceae</taxon>
        <taxon>Streptomyces</taxon>
    </lineage>
</organism>
<keyword evidence="2" id="KW-0812">Transmembrane</keyword>
<feature type="transmembrane region" description="Helical" evidence="2">
    <location>
        <begin position="452"/>
        <end position="470"/>
    </location>
</feature>
<dbReference type="AlphaFoldDB" id="A0AAV4KKJ3"/>
<comment type="caution">
    <text evidence="4">The sequence shown here is derived from an EMBL/GenBank/DDBJ whole genome shotgun (WGS) entry which is preliminary data.</text>
</comment>
<protein>
    <recommendedName>
        <fullName evidence="3">YdbS-like PH domain-containing protein</fullName>
    </recommendedName>
</protein>
<keyword evidence="2" id="KW-1133">Transmembrane helix</keyword>
<feature type="region of interest" description="Disordered" evidence="1">
    <location>
        <begin position="561"/>
        <end position="583"/>
    </location>
</feature>
<feature type="compositionally biased region" description="Basic and acidic residues" evidence="1">
    <location>
        <begin position="574"/>
        <end position="583"/>
    </location>
</feature>
<dbReference type="GeneID" id="95453838"/>
<feature type="transmembrane region" description="Helical" evidence="2">
    <location>
        <begin position="428"/>
        <end position="446"/>
    </location>
</feature>
<evidence type="ECO:0000256" key="2">
    <source>
        <dbReference type="SAM" id="Phobius"/>
    </source>
</evidence>
<sequence length="583" mass="62397">MSEPAAGAPEEERQRPGAPEERGRLRPGAPEEEEQPRSGTERQRPGAPEDGERQRPGAPEDGERPRPGVPEEEWRRLDPRTLLATAAVLCGVAGGAGVPVALGLAGSRPLWQAVAWVLAGALLLLLGGTGADSVRLRRTRYRVGPDRIDLHTGLLHLKRRSLARERIRSVDLTANPLQRVLGLVKVRIGTGEHSGGDAALALELVARAEGERLRRALLARAAAPEDPRHDGALAVLDPRWIRYAPVSFVAPALGGAAAGAVMQVSEWFGAQGEVIDWIGERFSSVAIPWMILWLVLVATAVGAVGALGLWIEMWWNYRLEREPGGTLRVNRGLLTARSVSIEERRLRGVELVEPLGVRLFGAARVDAVATGLAEKDEDKHGDLKNLMPAAPRPLADRVAAQVLREPEPPTATPLAPHPRAARNRRIRWALWSVLAPAALLAGLGLLLAPVLLYVAAGWTAVLTPLALLLARDAYRNLGHGVGGGYLVTRSGTVRRTTVALQRSGVIGWTVKQSYFQRRAGLLTLTATTAAGTGAYEILDAGRSQGLAFAAEAVPGLLTPFLEPVGTPETPKNPETPEARSTEG</sequence>
<dbReference type="Pfam" id="PF03703">
    <property type="entry name" value="bPH_2"/>
    <property type="match status" value="2"/>
</dbReference>
<feature type="compositionally biased region" description="Basic and acidic residues" evidence="1">
    <location>
        <begin position="10"/>
        <end position="24"/>
    </location>
</feature>
<dbReference type="EMBL" id="BMSJ01000005">
    <property type="protein sequence ID" value="GGR27244.1"/>
    <property type="molecule type" value="Genomic_DNA"/>
</dbReference>
<dbReference type="RefSeq" id="WP_229991575.1">
    <property type="nucleotide sequence ID" value="NZ_BMSJ01000005.1"/>
</dbReference>
<dbReference type="PANTHER" id="PTHR34473">
    <property type="entry name" value="UPF0699 TRANSMEMBRANE PROTEIN YDBS"/>
    <property type="match status" value="1"/>
</dbReference>
<feature type="domain" description="YdbS-like PH" evidence="3">
    <location>
        <begin position="137"/>
        <end position="216"/>
    </location>
</feature>
<dbReference type="Proteomes" id="UP000642014">
    <property type="component" value="Unassembled WGS sequence"/>
</dbReference>
<dbReference type="InterPro" id="IPR005182">
    <property type="entry name" value="YdbS-like_PH"/>
</dbReference>
<feature type="compositionally biased region" description="Basic and acidic residues" evidence="1">
    <location>
        <begin position="35"/>
        <end position="44"/>
    </location>
</feature>
<proteinExistence type="predicted"/>
<accession>A0AAV4KKJ3</accession>
<feature type="region of interest" description="Disordered" evidence="1">
    <location>
        <begin position="1"/>
        <end position="77"/>
    </location>
</feature>
<evidence type="ECO:0000259" key="3">
    <source>
        <dbReference type="Pfam" id="PF03703"/>
    </source>
</evidence>
<keyword evidence="2" id="KW-0472">Membrane</keyword>
<feature type="transmembrane region" description="Helical" evidence="2">
    <location>
        <begin position="248"/>
        <end position="270"/>
    </location>
</feature>
<feature type="transmembrane region" description="Helical" evidence="2">
    <location>
        <begin position="290"/>
        <end position="311"/>
    </location>
</feature>
<evidence type="ECO:0000313" key="4">
    <source>
        <dbReference type="EMBL" id="GGR27244.1"/>
    </source>
</evidence>